<organism evidence="1 2">
    <name type="scientific">Clitoria ternatea</name>
    <name type="common">Butterfly pea</name>
    <dbReference type="NCBI Taxonomy" id="43366"/>
    <lineage>
        <taxon>Eukaryota</taxon>
        <taxon>Viridiplantae</taxon>
        <taxon>Streptophyta</taxon>
        <taxon>Embryophyta</taxon>
        <taxon>Tracheophyta</taxon>
        <taxon>Spermatophyta</taxon>
        <taxon>Magnoliopsida</taxon>
        <taxon>eudicotyledons</taxon>
        <taxon>Gunneridae</taxon>
        <taxon>Pentapetalae</taxon>
        <taxon>rosids</taxon>
        <taxon>fabids</taxon>
        <taxon>Fabales</taxon>
        <taxon>Fabaceae</taxon>
        <taxon>Papilionoideae</taxon>
        <taxon>50 kb inversion clade</taxon>
        <taxon>NPAAA clade</taxon>
        <taxon>indigoferoid/millettioid clade</taxon>
        <taxon>Phaseoleae</taxon>
        <taxon>Clitoria</taxon>
    </lineage>
</organism>
<comment type="caution">
    <text evidence="1">The sequence shown here is derived from an EMBL/GenBank/DDBJ whole genome shotgun (WGS) entry which is preliminary data.</text>
</comment>
<keyword evidence="2" id="KW-1185">Reference proteome</keyword>
<accession>A0AAN9JNQ0</accession>
<evidence type="ECO:0000313" key="2">
    <source>
        <dbReference type="Proteomes" id="UP001359559"/>
    </source>
</evidence>
<dbReference type="EMBL" id="JAYKXN010000003">
    <property type="protein sequence ID" value="KAK7302640.1"/>
    <property type="molecule type" value="Genomic_DNA"/>
</dbReference>
<name>A0AAN9JNQ0_CLITE</name>
<dbReference type="AlphaFoldDB" id="A0AAN9JNQ0"/>
<reference evidence="1 2" key="1">
    <citation type="submission" date="2024-01" db="EMBL/GenBank/DDBJ databases">
        <title>The genomes of 5 underutilized Papilionoideae crops provide insights into root nodulation and disease resistance.</title>
        <authorList>
            <person name="Yuan L."/>
        </authorList>
    </citation>
    <scope>NUCLEOTIDE SEQUENCE [LARGE SCALE GENOMIC DNA]</scope>
    <source>
        <strain evidence="1">LY-2023</strain>
        <tissue evidence="1">Leaf</tissue>
    </source>
</reference>
<proteinExistence type="predicted"/>
<gene>
    <name evidence="1" type="ORF">RJT34_13533</name>
</gene>
<sequence length="165" mass="19133">MHCNFESILLSFDQVTLFSCCHYEVILPLMFLWNFVTCDSRMKIFYLVLNQYFSSRMELEAYRVEALSGLCVMFSQLFRLFWSKLHLMARVNPHGQNAVIILKLGSSFPLSFSFISHCTSHSNPEDRNTSGYDTGCMEDCHKVWVHLLAQMAKILEAIPKLKDAF</sequence>
<evidence type="ECO:0000313" key="1">
    <source>
        <dbReference type="EMBL" id="KAK7302640.1"/>
    </source>
</evidence>
<dbReference type="Proteomes" id="UP001359559">
    <property type="component" value="Unassembled WGS sequence"/>
</dbReference>
<protein>
    <submittedName>
        <fullName evidence="1">Uncharacterized protein</fullName>
    </submittedName>
</protein>